<gene>
    <name evidence="3" type="ORF">FPHYL_782</name>
</gene>
<feature type="repeat" description="ANK" evidence="1">
    <location>
        <begin position="406"/>
        <end position="438"/>
    </location>
</feature>
<dbReference type="SUPFAM" id="SSF53300">
    <property type="entry name" value="vWA-like"/>
    <property type="match status" value="1"/>
</dbReference>
<dbReference type="Pfam" id="PF12796">
    <property type="entry name" value="Ank_2"/>
    <property type="match status" value="1"/>
</dbReference>
<dbReference type="PROSITE" id="PS50234">
    <property type="entry name" value="VWFA"/>
    <property type="match status" value="1"/>
</dbReference>
<evidence type="ECO:0000313" key="3">
    <source>
        <dbReference type="EMBL" id="KAF5570947.1"/>
    </source>
</evidence>
<dbReference type="PANTHER" id="PTHR34706:SF3">
    <property type="entry name" value="ANKYRIN REPEAT PROTEIN (AFU_ORTHOLOGUE AFUA_7G06200)"/>
    <property type="match status" value="1"/>
</dbReference>
<evidence type="ECO:0000256" key="1">
    <source>
        <dbReference type="PROSITE-ProRule" id="PRU00023"/>
    </source>
</evidence>
<dbReference type="SUPFAM" id="SSF48403">
    <property type="entry name" value="Ankyrin repeat"/>
    <property type="match status" value="1"/>
</dbReference>
<dbReference type="PANTHER" id="PTHR34706">
    <property type="entry name" value="SLR1338 PROTEIN"/>
    <property type="match status" value="1"/>
</dbReference>
<evidence type="ECO:0000313" key="4">
    <source>
        <dbReference type="Proteomes" id="UP000582016"/>
    </source>
</evidence>
<dbReference type="SUPFAM" id="SSF89372">
    <property type="entry name" value="Fucose-specific lectin"/>
    <property type="match status" value="1"/>
</dbReference>
<evidence type="ECO:0000259" key="2">
    <source>
        <dbReference type="PROSITE" id="PS50234"/>
    </source>
</evidence>
<accession>A0A8H5KD43</accession>
<keyword evidence="1" id="KW-0040">ANK repeat</keyword>
<dbReference type="AlphaFoldDB" id="A0A8H5KD43"/>
<proteinExistence type="predicted"/>
<dbReference type="PROSITE" id="PS50088">
    <property type="entry name" value="ANK_REPEAT"/>
    <property type="match status" value="3"/>
</dbReference>
<feature type="domain" description="VWFA" evidence="2">
    <location>
        <begin position="657"/>
        <end position="866"/>
    </location>
</feature>
<comment type="caution">
    <text evidence="3">The sequence shown here is derived from an EMBL/GenBank/DDBJ whole genome shotgun (WGS) entry which is preliminary data.</text>
</comment>
<dbReference type="SMART" id="SM00248">
    <property type="entry name" value="ANK"/>
    <property type="match status" value="3"/>
</dbReference>
<dbReference type="PROSITE" id="PS50297">
    <property type="entry name" value="ANK_REP_REGION"/>
    <property type="match status" value="3"/>
</dbReference>
<dbReference type="Gene3D" id="3.40.50.410">
    <property type="entry name" value="von Willebrand factor, type A domain"/>
    <property type="match status" value="1"/>
</dbReference>
<dbReference type="InterPro" id="IPR036770">
    <property type="entry name" value="Ankyrin_rpt-contain_sf"/>
</dbReference>
<dbReference type="InterPro" id="IPR036465">
    <property type="entry name" value="vWFA_dom_sf"/>
</dbReference>
<dbReference type="Gene3D" id="2.120.10.70">
    <property type="entry name" value="Fucose-specific lectin"/>
    <property type="match status" value="1"/>
</dbReference>
<dbReference type="EMBL" id="JAAOAQ010000023">
    <property type="protein sequence ID" value="KAF5570947.1"/>
    <property type="molecule type" value="Genomic_DNA"/>
</dbReference>
<organism evidence="3 4">
    <name type="scientific">Fusarium phyllophilum</name>
    <dbReference type="NCBI Taxonomy" id="47803"/>
    <lineage>
        <taxon>Eukaryota</taxon>
        <taxon>Fungi</taxon>
        <taxon>Dikarya</taxon>
        <taxon>Ascomycota</taxon>
        <taxon>Pezizomycotina</taxon>
        <taxon>Sordariomycetes</taxon>
        <taxon>Hypocreomycetidae</taxon>
        <taxon>Hypocreales</taxon>
        <taxon>Nectriaceae</taxon>
        <taxon>Fusarium</taxon>
        <taxon>Fusarium fujikuroi species complex</taxon>
    </lineage>
</organism>
<dbReference type="Gene3D" id="1.25.40.20">
    <property type="entry name" value="Ankyrin repeat-containing domain"/>
    <property type="match status" value="1"/>
</dbReference>
<feature type="repeat" description="ANK" evidence="1">
    <location>
        <begin position="476"/>
        <end position="509"/>
    </location>
</feature>
<dbReference type="OrthoDB" id="2142040at2759"/>
<protein>
    <submittedName>
        <fullName evidence="3">Ankyrin repeat</fullName>
    </submittedName>
</protein>
<sequence>MSGEIRTIARALRAASHNTLPNGDLTFLEIQNRRLVEKVYDGDELKDQRMVAAGLREDSTAAYAVAKDRTFVVYIGDDNIIKVSEYDEDSEEWDETELEGLGDVSVHDEGHVTVAGLPSMNLVLYQAPDGTIKTIKHDKDPGTWTEEFDIPGSAAIGTPIAGFSTDEALIVSFFGEDNEIHVHSRDFENGDWTEDTIPDSSFDDTVHSIIVAKDKDSGNFEAYVLANNKVYNITKTGSRDTVGSFNRDGDFVPSTKAESGGCYSNNWGNYCGVVAADALVPVVARPVGDFGCTSGYGCICIEMRHPMDQLEFIRSDIWRPSCMAGMVWATAENTNFMISQAIKRLPQSGKALSDRYCGPLTEPLHLCTSNMADNIFVDARKGSLTSTKLEAYLASGVDINAQDPKTGFTPLGMAAKYGRLSVVNLLLDKNASPRAMSKPGMTPLYIAANGNGDRVSIVRTLLEKGAQVDETSPEVDNDTPLMVAITHARDPVVVNMLIDAGASLQVTNTKGETAKVLAEQSGNPAIQRAVSPPGQQMAGLPELINALVNFVLFILAYVNSGVINGVVKGVVSNLYHIGQAPPDRALAQDLDNPTTIDDFQKGVEKYVEDSDLGQFFAPGNDYLQKVAEKAIELKDDPNNHLKEPEQMKGLVKLALYQPIFYCDDSGSMQANILDADGKVVSTRMEAMRSLVQRMARIATRLVPDNSGAHLRFINSDDQGNDLTADQIDARMQFQPGGGTNIGTNLKKKVLEPLVFKKLDQDGKLDRPFLVLTITDGEPSPEPVDTFKKTIEECGRRLEQKDYPQESTMFLISQVGNDPHADKFLDSLSGDTAIDRVLFRSSERLHEKYAELRDNEGDLEEWLFNILMQPITG</sequence>
<name>A0A8H5KD43_9HYPO</name>
<dbReference type="InterPro" id="IPR002110">
    <property type="entry name" value="Ankyrin_rpt"/>
</dbReference>
<reference evidence="3 4" key="1">
    <citation type="submission" date="2020-05" db="EMBL/GenBank/DDBJ databases">
        <title>Identification and distribution of gene clusters putatively required for synthesis of sphingolipid metabolism inhibitors in phylogenetically diverse species of the filamentous fungus Fusarium.</title>
        <authorList>
            <person name="Kim H.-S."/>
            <person name="Busman M."/>
            <person name="Brown D.W."/>
            <person name="Divon H."/>
            <person name="Uhlig S."/>
            <person name="Proctor R.H."/>
        </authorList>
    </citation>
    <scope>NUCLEOTIDE SEQUENCE [LARGE SCALE GENOMIC DNA]</scope>
    <source>
        <strain evidence="3 4">NRRL 13617</strain>
    </source>
</reference>
<dbReference type="Pfam" id="PF00023">
    <property type="entry name" value="Ank"/>
    <property type="match status" value="1"/>
</dbReference>
<dbReference type="InterPro" id="IPR002035">
    <property type="entry name" value="VWF_A"/>
</dbReference>
<dbReference type="Proteomes" id="UP000582016">
    <property type="component" value="Unassembled WGS sequence"/>
</dbReference>
<keyword evidence="4" id="KW-1185">Reference proteome</keyword>
<feature type="repeat" description="ANK" evidence="1">
    <location>
        <begin position="439"/>
        <end position="473"/>
    </location>
</feature>